<dbReference type="AlphaFoldDB" id="A0A1L9V7I1"/>
<keyword evidence="7" id="KW-1185">Reference proteome</keyword>
<dbReference type="SMART" id="SM00248">
    <property type="entry name" value="ANK"/>
    <property type="match status" value="4"/>
</dbReference>
<dbReference type="STRING" id="1160497.A0A1L9V7I1"/>
<evidence type="ECO:0000313" key="7">
    <source>
        <dbReference type="Proteomes" id="UP000184300"/>
    </source>
</evidence>
<evidence type="ECO:0000256" key="3">
    <source>
        <dbReference type="PROSITE-ProRule" id="PRU00023"/>
    </source>
</evidence>
<dbReference type="PANTHER" id="PTHR24126">
    <property type="entry name" value="ANKYRIN REPEAT, PH AND SEC7 DOMAIN CONTAINING PROTEIN SECG-RELATED"/>
    <property type="match status" value="1"/>
</dbReference>
<dbReference type="VEuPathDB" id="FungiDB:ASPGLDRAFT_29425"/>
<feature type="coiled-coil region" evidence="4">
    <location>
        <begin position="198"/>
        <end position="225"/>
    </location>
</feature>
<evidence type="ECO:0000256" key="1">
    <source>
        <dbReference type="ARBA" id="ARBA00022737"/>
    </source>
</evidence>
<sequence>MTPYTLEEAVEPGDLIMVWAPGKAEMLLVKSTGSEATSAASSVTAKIIPWHIPIEEGYWTLDGPVINYWEEDESKKGEDKDKNKDDDDDPSNYQETNLDFFLQQYKPTDTEIKVFVHPHGQDVLQYYFGDECPECFGDPIICPGCGGVSMRYPEHFGCCSLKIACPHCMGYHFSLDDKEMNQYQQELADPIFKIKDAVPSSEEDLERLNEDLDLATEEYIDHKRYRHELVNSRRNEMGYPIYNLDKMTEGMREGMDEIKEALSKKLDGTKFDQSMRYGAGQASDAPKHILSVAAYLGNISLVEQLLVQGVDANARSNIFGQSLRNAALKGHLDIFRLLLNKGADVEGGSYSQTEGTCRQWKDDTTRNLLEQQFSGISHVANTTVEAAAQKGHKEILQLLLRPEFRISRSTYSYRRAIIFAAEGGDAEILEILTASADYSICTPLRLATFNGHSQTILLLQQNGANINGGPDQPLYMAILNGFAQTVKLLLD</sequence>
<dbReference type="Proteomes" id="UP000184300">
    <property type="component" value="Unassembled WGS sequence"/>
</dbReference>
<accession>A0A1L9V7I1</accession>
<dbReference type="Gene3D" id="1.25.40.20">
    <property type="entry name" value="Ankyrin repeat-containing domain"/>
    <property type="match status" value="2"/>
</dbReference>
<evidence type="ECO:0000256" key="5">
    <source>
        <dbReference type="SAM" id="MobiDB-lite"/>
    </source>
</evidence>
<dbReference type="GeneID" id="34460112"/>
<dbReference type="Pfam" id="PF00023">
    <property type="entry name" value="Ank"/>
    <property type="match status" value="1"/>
</dbReference>
<dbReference type="InterPro" id="IPR036770">
    <property type="entry name" value="Ankyrin_rpt-contain_sf"/>
</dbReference>
<reference evidence="7" key="1">
    <citation type="journal article" date="2017" name="Genome Biol.">
        <title>Comparative genomics reveals high biological diversity and specific adaptations in the industrially and medically important fungal genus Aspergillus.</title>
        <authorList>
            <person name="de Vries R.P."/>
            <person name="Riley R."/>
            <person name="Wiebenga A."/>
            <person name="Aguilar-Osorio G."/>
            <person name="Amillis S."/>
            <person name="Uchima C.A."/>
            <person name="Anderluh G."/>
            <person name="Asadollahi M."/>
            <person name="Askin M."/>
            <person name="Barry K."/>
            <person name="Battaglia E."/>
            <person name="Bayram O."/>
            <person name="Benocci T."/>
            <person name="Braus-Stromeyer S.A."/>
            <person name="Caldana C."/>
            <person name="Canovas D."/>
            <person name="Cerqueira G.C."/>
            <person name="Chen F."/>
            <person name="Chen W."/>
            <person name="Choi C."/>
            <person name="Clum A."/>
            <person name="Dos Santos R.A."/>
            <person name="Damasio A.R."/>
            <person name="Diallinas G."/>
            <person name="Emri T."/>
            <person name="Fekete E."/>
            <person name="Flipphi M."/>
            <person name="Freyberg S."/>
            <person name="Gallo A."/>
            <person name="Gournas C."/>
            <person name="Habgood R."/>
            <person name="Hainaut M."/>
            <person name="Harispe M.L."/>
            <person name="Henrissat B."/>
            <person name="Hilden K.S."/>
            <person name="Hope R."/>
            <person name="Hossain A."/>
            <person name="Karabika E."/>
            <person name="Karaffa L."/>
            <person name="Karanyi Z."/>
            <person name="Krasevec N."/>
            <person name="Kuo A."/>
            <person name="Kusch H."/>
            <person name="LaButti K."/>
            <person name="Lagendijk E.L."/>
            <person name="Lapidus A."/>
            <person name="Levasseur A."/>
            <person name="Lindquist E."/>
            <person name="Lipzen A."/>
            <person name="Logrieco A.F."/>
            <person name="MacCabe A."/>
            <person name="Maekelae M.R."/>
            <person name="Malavazi I."/>
            <person name="Melin P."/>
            <person name="Meyer V."/>
            <person name="Mielnichuk N."/>
            <person name="Miskei M."/>
            <person name="Molnar A.P."/>
            <person name="Mule G."/>
            <person name="Ngan C.Y."/>
            <person name="Orejas M."/>
            <person name="Orosz E."/>
            <person name="Ouedraogo J.P."/>
            <person name="Overkamp K.M."/>
            <person name="Park H.-S."/>
            <person name="Perrone G."/>
            <person name="Piumi F."/>
            <person name="Punt P.J."/>
            <person name="Ram A.F."/>
            <person name="Ramon A."/>
            <person name="Rauscher S."/>
            <person name="Record E."/>
            <person name="Riano-Pachon D.M."/>
            <person name="Robert V."/>
            <person name="Roehrig J."/>
            <person name="Ruller R."/>
            <person name="Salamov A."/>
            <person name="Salih N.S."/>
            <person name="Samson R.A."/>
            <person name="Sandor E."/>
            <person name="Sanguinetti M."/>
            <person name="Schuetze T."/>
            <person name="Sepcic K."/>
            <person name="Shelest E."/>
            <person name="Sherlock G."/>
            <person name="Sophianopoulou V."/>
            <person name="Squina F.M."/>
            <person name="Sun H."/>
            <person name="Susca A."/>
            <person name="Todd R.B."/>
            <person name="Tsang A."/>
            <person name="Unkles S.E."/>
            <person name="van de Wiele N."/>
            <person name="van Rossen-Uffink D."/>
            <person name="Oliveira J.V."/>
            <person name="Vesth T.C."/>
            <person name="Visser J."/>
            <person name="Yu J.-H."/>
            <person name="Zhou M."/>
            <person name="Andersen M.R."/>
            <person name="Archer D.B."/>
            <person name="Baker S.E."/>
            <person name="Benoit I."/>
            <person name="Brakhage A.A."/>
            <person name="Braus G.H."/>
            <person name="Fischer R."/>
            <person name="Frisvad J.C."/>
            <person name="Goldman G.H."/>
            <person name="Houbraken J."/>
            <person name="Oakley B."/>
            <person name="Pocsi I."/>
            <person name="Scazzocchio C."/>
            <person name="Seiboth B."/>
            <person name="vanKuyk P.A."/>
            <person name="Wortman J."/>
            <person name="Dyer P.S."/>
            <person name="Grigoriev I.V."/>
        </authorList>
    </citation>
    <scope>NUCLEOTIDE SEQUENCE [LARGE SCALE GENOMIC DNA]</scope>
    <source>
        <strain evidence="7">CBS 516.65</strain>
    </source>
</reference>
<gene>
    <name evidence="6" type="ORF">ASPGLDRAFT_29425</name>
</gene>
<dbReference type="InterPro" id="IPR002110">
    <property type="entry name" value="Ankyrin_rpt"/>
</dbReference>
<evidence type="ECO:0000256" key="2">
    <source>
        <dbReference type="ARBA" id="ARBA00023043"/>
    </source>
</evidence>
<feature type="region of interest" description="Disordered" evidence="5">
    <location>
        <begin position="73"/>
        <end position="93"/>
    </location>
</feature>
<dbReference type="GO" id="GO:0005634">
    <property type="term" value="C:nucleus"/>
    <property type="evidence" value="ECO:0007669"/>
    <property type="project" value="TreeGrafter"/>
</dbReference>
<dbReference type="PROSITE" id="PS50088">
    <property type="entry name" value="ANK_REPEAT"/>
    <property type="match status" value="1"/>
</dbReference>
<evidence type="ECO:0000256" key="4">
    <source>
        <dbReference type="SAM" id="Coils"/>
    </source>
</evidence>
<dbReference type="PANTHER" id="PTHR24126:SF14">
    <property type="entry name" value="ANK_REP_REGION DOMAIN-CONTAINING PROTEIN"/>
    <property type="match status" value="1"/>
</dbReference>
<dbReference type="Pfam" id="PF12796">
    <property type="entry name" value="Ank_2"/>
    <property type="match status" value="1"/>
</dbReference>
<name>A0A1L9V7I1_ASPGL</name>
<dbReference type="GO" id="GO:0006357">
    <property type="term" value="P:regulation of transcription by RNA polymerase II"/>
    <property type="evidence" value="ECO:0007669"/>
    <property type="project" value="TreeGrafter"/>
</dbReference>
<dbReference type="SUPFAM" id="SSF48403">
    <property type="entry name" value="Ankyrin repeat"/>
    <property type="match status" value="1"/>
</dbReference>
<protein>
    <submittedName>
        <fullName evidence="6">Uncharacterized protein</fullName>
    </submittedName>
</protein>
<keyword evidence="2 3" id="KW-0040">ANK repeat</keyword>
<dbReference type="GO" id="GO:0061629">
    <property type="term" value="F:RNA polymerase II-specific DNA-binding transcription factor binding"/>
    <property type="evidence" value="ECO:0007669"/>
    <property type="project" value="TreeGrafter"/>
</dbReference>
<keyword evidence="1" id="KW-0677">Repeat</keyword>
<feature type="compositionally biased region" description="Basic and acidic residues" evidence="5">
    <location>
        <begin position="73"/>
        <end position="85"/>
    </location>
</feature>
<feature type="repeat" description="ANK" evidence="3">
    <location>
        <begin position="323"/>
        <end position="350"/>
    </location>
</feature>
<evidence type="ECO:0000313" key="6">
    <source>
        <dbReference type="EMBL" id="OJJ79871.1"/>
    </source>
</evidence>
<dbReference type="EMBL" id="KV878914">
    <property type="protein sequence ID" value="OJJ79871.1"/>
    <property type="molecule type" value="Genomic_DNA"/>
</dbReference>
<keyword evidence="4" id="KW-0175">Coiled coil</keyword>
<proteinExistence type="predicted"/>
<dbReference type="OrthoDB" id="4501419at2759"/>
<dbReference type="RefSeq" id="XP_022396569.1">
    <property type="nucleotide sequence ID" value="XM_022543851.1"/>
</dbReference>
<organism evidence="6 7">
    <name type="scientific">Aspergillus glaucus CBS 516.65</name>
    <dbReference type="NCBI Taxonomy" id="1160497"/>
    <lineage>
        <taxon>Eukaryota</taxon>
        <taxon>Fungi</taxon>
        <taxon>Dikarya</taxon>
        <taxon>Ascomycota</taxon>
        <taxon>Pezizomycotina</taxon>
        <taxon>Eurotiomycetes</taxon>
        <taxon>Eurotiomycetidae</taxon>
        <taxon>Eurotiales</taxon>
        <taxon>Aspergillaceae</taxon>
        <taxon>Aspergillus</taxon>
        <taxon>Aspergillus subgen. Aspergillus</taxon>
    </lineage>
</organism>